<comment type="similarity">
    <text evidence="2">Belongs to the plant acyltransferase family.</text>
</comment>
<dbReference type="Gene3D" id="3.30.559.10">
    <property type="entry name" value="Chloramphenicol acetyltransferase-like domain"/>
    <property type="match status" value="2"/>
</dbReference>
<gene>
    <name evidence="5" type="ORF">CLO192961_LOCUS88574</name>
</gene>
<evidence type="ECO:0000256" key="3">
    <source>
        <dbReference type="ARBA" id="ARBA00022679"/>
    </source>
</evidence>
<keyword evidence="6" id="KW-1185">Reference proteome</keyword>
<protein>
    <submittedName>
        <fullName evidence="5">Uncharacterized protein</fullName>
    </submittedName>
</protein>
<sequence>MLGLFGLSRPTTEPTEGPTDKVIPLHWFEDGFMWKKVIVYTLFVLDDALEPSKLQQSLEKLVHREGYQKIGARLRRNRDGRVEYHVPESFTPDRPAVAFTHVHHDQSVNDHPIASKIPKPDGLVGPAVVGDPEELSDLVRPGGKTLSLDDYLKTDRPTLGLHVTTFRDSTCMSLYWPHLAFDAMGKKAIVDGWTKILQGRDDEIPTPIGYDTDPLAEFGKNPTETHLLADRRVGNFGMAGYALRNIVGLAGPKEIRMVCIPRDFWETMVADVRDELRQEASDRGEEEAPFVTEGDVLVAWWTRVCCCHLGPDSTTTVAAQSAMSLRKVLGNDLLSPPDRPFISMALGFPTVLLSAGEILSKPLSWLALQFRKAINEQGTRAQVESYAALQREFSADLRMPMFFGDSGMYNLFYSNWQKAGMFEFDFGAAAVASRNGKPLRASYIQCVQDPAFPEGWPISGKDEHGNYWISGFRAKGLWAKVEQELRGQTLSGEKTA</sequence>
<reference evidence="5 6" key="1">
    <citation type="submission" date="2019-06" db="EMBL/GenBank/DDBJ databases">
        <authorList>
            <person name="Broberg M."/>
        </authorList>
    </citation>
    <scope>NUCLEOTIDE SEQUENCE [LARGE SCALE GENOMIC DNA]</scope>
</reference>
<dbReference type="InterPro" id="IPR023213">
    <property type="entry name" value="CAT-like_dom_sf"/>
</dbReference>
<evidence type="ECO:0000256" key="4">
    <source>
        <dbReference type="ARBA" id="ARBA00023315"/>
    </source>
</evidence>
<evidence type="ECO:0000313" key="6">
    <source>
        <dbReference type="Proteomes" id="UP000766486"/>
    </source>
</evidence>
<dbReference type="PANTHER" id="PTHR31896:SF69">
    <property type="entry name" value="FAMILY REGULATORY PROTEIN, PUTATIVE (AFU_ORTHOLOGUE AFUA_3G14730)-RELATED"/>
    <property type="match status" value="1"/>
</dbReference>
<evidence type="ECO:0000313" key="5">
    <source>
        <dbReference type="EMBL" id="VUC22549.1"/>
    </source>
</evidence>
<evidence type="ECO:0000256" key="2">
    <source>
        <dbReference type="ARBA" id="ARBA00009861"/>
    </source>
</evidence>
<organism evidence="5 6">
    <name type="scientific">Bionectria ochroleuca</name>
    <name type="common">Gliocladium roseum</name>
    <dbReference type="NCBI Taxonomy" id="29856"/>
    <lineage>
        <taxon>Eukaryota</taxon>
        <taxon>Fungi</taxon>
        <taxon>Dikarya</taxon>
        <taxon>Ascomycota</taxon>
        <taxon>Pezizomycotina</taxon>
        <taxon>Sordariomycetes</taxon>
        <taxon>Hypocreomycetidae</taxon>
        <taxon>Hypocreales</taxon>
        <taxon>Bionectriaceae</taxon>
        <taxon>Clonostachys</taxon>
    </lineage>
</organism>
<dbReference type="Proteomes" id="UP000766486">
    <property type="component" value="Unassembled WGS sequence"/>
</dbReference>
<dbReference type="EMBL" id="CABFNS010000633">
    <property type="protein sequence ID" value="VUC22549.1"/>
    <property type="molecule type" value="Genomic_DNA"/>
</dbReference>
<accession>A0ABY6TV61</accession>
<evidence type="ECO:0000256" key="1">
    <source>
        <dbReference type="ARBA" id="ARBA00005179"/>
    </source>
</evidence>
<proteinExistence type="inferred from homology"/>
<keyword evidence="3" id="KW-0808">Transferase</keyword>
<dbReference type="PANTHER" id="PTHR31896">
    <property type="entry name" value="FAMILY REGULATORY PROTEIN, PUTATIVE (AFU_ORTHOLOGUE AFUA_3G14730)-RELATED"/>
    <property type="match status" value="1"/>
</dbReference>
<comment type="pathway">
    <text evidence="1">Secondary metabolite biosynthesis.</text>
</comment>
<name>A0ABY6TV61_BIOOC</name>
<comment type="caution">
    <text evidence="5">The sequence shown here is derived from an EMBL/GenBank/DDBJ whole genome shotgun (WGS) entry which is preliminary data.</text>
</comment>
<keyword evidence="4" id="KW-0012">Acyltransferase</keyword>
<dbReference type="InterPro" id="IPR051283">
    <property type="entry name" value="Sec_Metabolite_Acyltrans"/>
</dbReference>
<dbReference type="Pfam" id="PF02458">
    <property type="entry name" value="Transferase"/>
    <property type="match status" value="1"/>
</dbReference>